<gene>
    <name evidence="1" type="ORF">VNO80_13314</name>
</gene>
<evidence type="ECO:0000313" key="1">
    <source>
        <dbReference type="EMBL" id="KAK7364577.1"/>
    </source>
</evidence>
<accession>A0AAN9R9T6</accession>
<name>A0AAN9R9T6_PHACN</name>
<keyword evidence="2" id="KW-1185">Reference proteome</keyword>
<dbReference type="Pfam" id="PF10344">
    <property type="entry name" value="Hobbit"/>
    <property type="match status" value="1"/>
</dbReference>
<proteinExistence type="predicted"/>
<dbReference type="EMBL" id="JAYMYR010000005">
    <property type="protein sequence ID" value="KAK7364577.1"/>
    <property type="molecule type" value="Genomic_DNA"/>
</dbReference>
<dbReference type="PANTHER" id="PTHR15678:SF10">
    <property type="entry name" value="LOCALIZATION AND RNA POL II PROMOTER FMP27 DOMAIN PROTEIN"/>
    <property type="match status" value="1"/>
</dbReference>
<comment type="caution">
    <text evidence="1">The sequence shown here is derived from an EMBL/GenBank/DDBJ whole genome shotgun (WGS) entry which is preliminary data.</text>
</comment>
<reference evidence="1 2" key="1">
    <citation type="submission" date="2024-01" db="EMBL/GenBank/DDBJ databases">
        <title>The genomes of 5 underutilized Papilionoideae crops provide insights into root nodulation and disease resistanc.</title>
        <authorList>
            <person name="Jiang F."/>
        </authorList>
    </citation>
    <scope>NUCLEOTIDE SEQUENCE [LARGE SCALE GENOMIC DNA]</scope>
    <source>
        <strain evidence="1">JINMINGXINNONG_FW02</strain>
        <tissue evidence="1">Leaves</tissue>
    </source>
</reference>
<protein>
    <submittedName>
        <fullName evidence="1">Uncharacterized protein</fullName>
    </submittedName>
</protein>
<dbReference type="AlphaFoldDB" id="A0AAN9R9T6"/>
<sequence>MAVIYDFDRDYKDVGISLFTTKFLIFRNCLSNAKSDTILSAWNPPPDWGKKVMVKLDARQGAPKDGNSPFELFQVEMYPLKIHLTETMYKMMWVYFFPEEKKDSQRRQEVWKVSTTAGARRMKKGSADGVVGFFLQT</sequence>
<organism evidence="1 2">
    <name type="scientific">Phaseolus coccineus</name>
    <name type="common">Scarlet runner bean</name>
    <name type="synonym">Phaseolus multiflorus</name>
    <dbReference type="NCBI Taxonomy" id="3886"/>
    <lineage>
        <taxon>Eukaryota</taxon>
        <taxon>Viridiplantae</taxon>
        <taxon>Streptophyta</taxon>
        <taxon>Embryophyta</taxon>
        <taxon>Tracheophyta</taxon>
        <taxon>Spermatophyta</taxon>
        <taxon>Magnoliopsida</taxon>
        <taxon>eudicotyledons</taxon>
        <taxon>Gunneridae</taxon>
        <taxon>Pentapetalae</taxon>
        <taxon>rosids</taxon>
        <taxon>fabids</taxon>
        <taxon>Fabales</taxon>
        <taxon>Fabaceae</taxon>
        <taxon>Papilionoideae</taxon>
        <taxon>50 kb inversion clade</taxon>
        <taxon>NPAAA clade</taxon>
        <taxon>indigoferoid/millettioid clade</taxon>
        <taxon>Phaseoleae</taxon>
        <taxon>Phaseolus</taxon>
    </lineage>
</organism>
<dbReference type="InterPro" id="IPR045167">
    <property type="entry name" value="Hobbit"/>
</dbReference>
<evidence type="ECO:0000313" key="2">
    <source>
        <dbReference type="Proteomes" id="UP001374584"/>
    </source>
</evidence>
<dbReference type="PANTHER" id="PTHR15678">
    <property type="entry name" value="ANTIGEN MLAA-22-RELATED"/>
    <property type="match status" value="1"/>
</dbReference>
<dbReference type="Proteomes" id="UP001374584">
    <property type="component" value="Unassembled WGS sequence"/>
</dbReference>